<keyword evidence="4 11" id="KW-0732">Signal</keyword>
<keyword evidence="5 10" id="KW-0472">Membrane</keyword>
<evidence type="ECO:0000256" key="10">
    <source>
        <dbReference type="SAM" id="Phobius"/>
    </source>
</evidence>
<dbReference type="KEGG" id="pki:111838991"/>
<feature type="chain" id="PRO_5017412898" evidence="11">
    <location>
        <begin position="21"/>
        <end position="126"/>
    </location>
</feature>
<dbReference type="GeneTree" id="ENSGT00510000049347"/>
<comment type="subcellular location">
    <subcellularLocation>
        <location evidence="1">Cell membrane</location>
        <topology evidence="1">Lipid-anchor</topology>
        <topology evidence="1">GPI-anchor</topology>
    </subcellularLocation>
</comment>
<evidence type="ECO:0000313" key="14">
    <source>
        <dbReference type="Proteomes" id="UP000261540"/>
    </source>
</evidence>
<evidence type="ECO:0000256" key="2">
    <source>
        <dbReference type="ARBA" id="ARBA00022475"/>
    </source>
</evidence>
<evidence type="ECO:0000313" key="13">
    <source>
        <dbReference type="Ensembl" id="ENSPKIP00000033115.1"/>
    </source>
</evidence>
<dbReference type="InterPro" id="IPR045860">
    <property type="entry name" value="Snake_toxin-like_sf"/>
</dbReference>
<keyword evidence="7" id="KW-0325">Glycoprotein</keyword>
<evidence type="ECO:0000256" key="5">
    <source>
        <dbReference type="ARBA" id="ARBA00023136"/>
    </source>
</evidence>
<dbReference type="PANTHER" id="PTHR47613">
    <property type="entry name" value="SPERM ACROSOME MEMBRANE-ASSOCIATED PROTEIN 4"/>
    <property type="match status" value="1"/>
</dbReference>
<feature type="domain" description="UPAR/Ly6" evidence="12">
    <location>
        <begin position="21"/>
        <end position="107"/>
    </location>
</feature>
<name>A0A3B3SS21_9TELE</name>
<keyword evidence="8" id="KW-0449">Lipoprotein</keyword>
<proteinExistence type="inferred from homology"/>
<reference evidence="13" key="2">
    <citation type="submission" date="2025-09" db="UniProtKB">
        <authorList>
            <consortium name="Ensembl"/>
        </authorList>
    </citation>
    <scope>IDENTIFICATION</scope>
</reference>
<dbReference type="AlphaFoldDB" id="A0A3B3SS21"/>
<dbReference type="GO" id="GO:0035036">
    <property type="term" value="P:sperm-egg recognition"/>
    <property type="evidence" value="ECO:0007669"/>
    <property type="project" value="TreeGrafter"/>
</dbReference>
<dbReference type="Ensembl" id="ENSPKIT00000014000.1">
    <property type="protein sequence ID" value="ENSPKIP00000033115.1"/>
    <property type="gene ID" value="ENSPKIG00000012943.1"/>
</dbReference>
<comment type="similarity">
    <text evidence="9">Belongs to the SPACA4/bouncer family.</text>
</comment>
<evidence type="ECO:0000256" key="8">
    <source>
        <dbReference type="ARBA" id="ARBA00023288"/>
    </source>
</evidence>
<keyword evidence="6" id="KW-1015">Disulfide bond</keyword>
<keyword evidence="10" id="KW-0812">Transmembrane</keyword>
<organism evidence="13 14">
    <name type="scientific">Paramormyrops kingsleyae</name>
    <dbReference type="NCBI Taxonomy" id="1676925"/>
    <lineage>
        <taxon>Eukaryota</taxon>
        <taxon>Metazoa</taxon>
        <taxon>Chordata</taxon>
        <taxon>Craniata</taxon>
        <taxon>Vertebrata</taxon>
        <taxon>Euteleostomi</taxon>
        <taxon>Actinopterygii</taxon>
        <taxon>Neopterygii</taxon>
        <taxon>Teleostei</taxon>
        <taxon>Osteoglossocephala</taxon>
        <taxon>Osteoglossomorpha</taxon>
        <taxon>Osteoglossiformes</taxon>
        <taxon>Mormyridae</taxon>
        <taxon>Paramormyrops</taxon>
    </lineage>
</organism>
<evidence type="ECO:0000256" key="3">
    <source>
        <dbReference type="ARBA" id="ARBA00022622"/>
    </source>
</evidence>
<protein>
    <submittedName>
        <fullName evidence="13">Sperm acrosome membrane-associated protein 4-like</fullName>
    </submittedName>
</protein>
<keyword evidence="10" id="KW-1133">Transmembrane helix</keyword>
<feature type="signal peptide" evidence="11">
    <location>
        <begin position="1"/>
        <end position="20"/>
    </location>
</feature>
<dbReference type="Pfam" id="PF00021">
    <property type="entry name" value="UPAR_LY6"/>
    <property type="match status" value="1"/>
</dbReference>
<reference evidence="13" key="1">
    <citation type="submission" date="2025-08" db="UniProtKB">
        <authorList>
            <consortium name="Ensembl"/>
        </authorList>
    </citation>
    <scope>IDENTIFICATION</scope>
</reference>
<dbReference type="GO" id="GO:0005886">
    <property type="term" value="C:plasma membrane"/>
    <property type="evidence" value="ECO:0007669"/>
    <property type="project" value="UniProtKB-SubCell"/>
</dbReference>
<dbReference type="InterPro" id="IPR046354">
    <property type="entry name" value="SPACA4/Bouncer"/>
</dbReference>
<keyword evidence="14" id="KW-1185">Reference proteome</keyword>
<keyword evidence="2" id="KW-1003">Cell membrane</keyword>
<dbReference type="PANTHER" id="PTHR47613:SF1">
    <property type="entry name" value="SPERM ACROSOME MEMBRANE-ASSOCIATED PROTEIN 4"/>
    <property type="match status" value="1"/>
</dbReference>
<dbReference type="OrthoDB" id="5962859at2759"/>
<evidence type="ECO:0000256" key="9">
    <source>
        <dbReference type="ARBA" id="ARBA00029446"/>
    </source>
</evidence>
<dbReference type="SMART" id="SM00134">
    <property type="entry name" value="LU"/>
    <property type="match status" value="1"/>
</dbReference>
<dbReference type="Proteomes" id="UP000261540">
    <property type="component" value="Unplaced"/>
</dbReference>
<evidence type="ECO:0000259" key="12">
    <source>
        <dbReference type="SMART" id="SM00134"/>
    </source>
</evidence>
<feature type="transmembrane region" description="Helical" evidence="10">
    <location>
        <begin position="106"/>
        <end position="124"/>
    </location>
</feature>
<dbReference type="InterPro" id="IPR016054">
    <property type="entry name" value="LY6_UPA_recep-like"/>
</dbReference>
<dbReference type="Gene3D" id="2.10.60.10">
    <property type="entry name" value="CD59"/>
    <property type="match status" value="1"/>
</dbReference>
<evidence type="ECO:0000256" key="11">
    <source>
        <dbReference type="SAM" id="SignalP"/>
    </source>
</evidence>
<evidence type="ECO:0000256" key="1">
    <source>
        <dbReference type="ARBA" id="ARBA00004609"/>
    </source>
</evidence>
<evidence type="ECO:0000256" key="6">
    <source>
        <dbReference type="ARBA" id="ARBA00023157"/>
    </source>
</evidence>
<dbReference type="GO" id="GO:0098552">
    <property type="term" value="C:side of membrane"/>
    <property type="evidence" value="ECO:0007669"/>
    <property type="project" value="UniProtKB-KW"/>
</dbReference>
<dbReference type="SUPFAM" id="SSF57302">
    <property type="entry name" value="Snake toxin-like"/>
    <property type="match status" value="1"/>
</dbReference>
<accession>A0A3B3SS21</accession>
<keyword evidence="3" id="KW-0336">GPI-anchor</keyword>
<sequence>MNRVLVGVFAAIVLFAFGHSLECHRCDLGFWNMCLTTKMTCKPGEQCFSGTGKAAHVIDIKKKGCLRSEDCNQESIVSFFTNKTLYSFNTTCCATDLCNAAPRLSLPAPLLLAVLMLSFVGVHFQV</sequence>
<evidence type="ECO:0000256" key="7">
    <source>
        <dbReference type="ARBA" id="ARBA00023180"/>
    </source>
</evidence>
<evidence type="ECO:0000256" key="4">
    <source>
        <dbReference type="ARBA" id="ARBA00022729"/>
    </source>
</evidence>